<dbReference type="OrthoDB" id="9813383at2"/>
<dbReference type="CDD" id="cd01745">
    <property type="entry name" value="GATase1_2"/>
    <property type="match status" value="1"/>
</dbReference>
<dbReference type="PROSITE" id="PS51273">
    <property type="entry name" value="GATASE_TYPE_1"/>
    <property type="match status" value="1"/>
</dbReference>
<dbReference type="RefSeq" id="WP_126791400.1">
    <property type="nucleotide sequence ID" value="NZ_CP060720.1"/>
</dbReference>
<gene>
    <name evidence="1" type="ORF">CBF28_02015</name>
</gene>
<proteinExistence type="predicted"/>
<dbReference type="Proteomes" id="UP000288028">
    <property type="component" value="Unassembled WGS sequence"/>
</dbReference>
<dbReference type="GO" id="GO:0006598">
    <property type="term" value="P:polyamine catabolic process"/>
    <property type="evidence" value="ECO:0007669"/>
    <property type="project" value="TreeGrafter"/>
</dbReference>
<dbReference type="PANTHER" id="PTHR43235:SF1">
    <property type="entry name" value="GLUTAMINE AMIDOTRANSFERASE PB2B2.05-RELATED"/>
    <property type="match status" value="1"/>
</dbReference>
<dbReference type="InterPro" id="IPR044668">
    <property type="entry name" value="PuuD-like"/>
</dbReference>
<dbReference type="SUPFAM" id="SSF52317">
    <property type="entry name" value="Class I glutamine amidotransferase-like"/>
    <property type="match status" value="1"/>
</dbReference>
<name>A0A430B7M2_9ENTE</name>
<dbReference type="Pfam" id="PF07722">
    <property type="entry name" value="Peptidase_C26"/>
    <property type="match status" value="1"/>
</dbReference>
<protein>
    <submittedName>
        <fullName evidence="1">Gamma-glutamyl-gamma-aminobutyrate hydrolase</fullName>
    </submittedName>
</protein>
<evidence type="ECO:0000313" key="2">
    <source>
        <dbReference type="Proteomes" id="UP000288028"/>
    </source>
</evidence>
<evidence type="ECO:0000313" key="1">
    <source>
        <dbReference type="EMBL" id="RSU16326.1"/>
    </source>
</evidence>
<keyword evidence="2" id="KW-1185">Reference proteome</keyword>
<keyword evidence="1" id="KW-0378">Hydrolase</keyword>
<dbReference type="AlphaFoldDB" id="A0A430B7M2"/>
<dbReference type="InterPro" id="IPR011697">
    <property type="entry name" value="Peptidase_C26"/>
</dbReference>
<dbReference type="Gene3D" id="3.40.50.880">
    <property type="match status" value="1"/>
</dbReference>
<dbReference type="GeneID" id="95580584"/>
<sequence length="241" mass="26980">MTKKPIIGISANEVEDSGEKLHNLPINYLPAGYVRGVQLAGGLPILLPIGTKEDAIEYVTQIDKLVLTGGQNVNPKWYQEELSFDASLMSTKRDEFELALINETMRQKKPIFAVCRGLQLINVALGGTLHQDLSQRTPEPVIHMQDPIPREEPTHKIRTEEGSSLRQIYGENTSVNSFHFQSIKELAPSLKVAAISEDNIIEGIESTSTISPILGVQWHPDFAYEAMEQEREIFKFVVNEL</sequence>
<dbReference type="InterPro" id="IPR029062">
    <property type="entry name" value="Class_I_gatase-like"/>
</dbReference>
<comment type="caution">
    <text evidence="1">The sequence shown here is derived from an EMBL/GenBank/DDBJ whole genome shotgun (WGS) entry which is preliminary data.</text>
</comment>
<accession>A0A430B7M2</accession>
<reference evidence="1 2" key="1">
    <citation type="submission" date="2017-05" db="EMBL/GenBank/DDBJ databases">
        <title>Vagococcus spp. assemblies.</title>
        <authorList>
            <person name="Gulvik C.A."/>
        </authorList>
    </citation>
    <scope>NUCLEOTIDE SEQUENCE [LARGE SCALE GENOMIC DNA]</scope>
    <source>
        <strain evidence="1 2">SS1714</strain>
    </source>
</reference>
<organism evidence="1 2">
    <name type="scientific">Vagococcus carniphilus</name>
    <dbReference type="NCBI Taxonomy" id="218144"/>
    <lineage>
        <taxon>Bacteria</taxon>
        <taxon>Bacillati</taxon>
        <taxon>Bacillota</taxon>
        <taxon>Bacilli</taxon>
        <taxon>Lactobacillales</taxon>
        <taxon>Enterococcaceae</taxon>
        <taxon>Vagococcus</taxon>
    </lineage>
</organism>
<dbReference type="GO" id="GO:0005829">
    <property type="term" value="C:cytosol"/>
    <property type="evidence" value="ECO:0007669"/>
    <property type="project" value="TreeGrafter"/>
</dbReference>
<dbReference type="EMBL" id="NGKB01000002">
    <property type="protein sequence ID" value="RSU16326.1"/>
    <property type="molecule type" value="Genomic_DNA"/>
</dbReference>
<dbReference type="GO" id="GO:0033969">
    <property type="term" value="F:gamma-glutamyl-gamma-aminobutyrate hydrolase activity"/>
    <property type="evidence" value="ECO:0007669"/>
    <property type="project" value="TreeGrafter"/>
</dbReference>
<dbReference type="PANTHER" id="PTHR43235">
    <property type="entry name" value="GLUTAMINE AMIDOTRANSFERASE PB2B2.05-RELATED"/>
    <property type="match status" value="1"/>
</dbReference>